<keyword evidence="5 13" id="KW-0418">Kinase</keyword>
<dbReference type="SUPFAM" id="SSF56112">
    <property type="entry name" value="Protein kinase-like (PK-like)"/>
    <property type="match status" value="1"/>
</dbReference>
<dbReference type="Pfam" id="PF00069">
    <property type="entry name" value="Pkinase"/>
    <property type="match status" value="1"/>
</dbReference>
<feature type="compositionally biased region" description="Low complexity" evidence="11">
    <location>
        <begin position="1"/>
        <end position="19"/>
    </location>
</feature>
<dbReference type="Proteomes" id="UP000038010">
    <property type="component" value="Unassembled WGS sequence"/>
</dbReference>
<feature type="domain" description="Protein kinase" evidence="12">
    <location>
        <begin position="72"/>
        <end position="532"/>
    </location>
</feature>
<protein>
    <recommendedName>
        <fullName evidence="1">non-specific serine/threonine protein kinase</fullName>
        <ecNumber evidence="1">2.7.11.1</ecNumber>
    </recommendedName>
</protein>
<keyword evidence="10" id="KW-0175">Coiled coil</keyword>
<keyword evidence="2" id="KW-0723">Serine/threonine-protein kinase</keyword>
<keyword evidence="4 9" id="KW-0547">Nucleotide-binding</keyword>
<evidence type="ECO:0000313" key="14">
    <source>
        <dbReference type="Proteomes" id="UP000038010"/>
    </source>
</evidence>
<dbReference type="AlphaFoldDB" id="A0A0N0NM27"/>
<dbReference type="GeneID" id="28735176"/>
<dbReference type="SMART" id="SM00220">
    <property type="entry name" value="S_TKc"/>
    <property type="match status" value="1"/>
</dbReference>
<comment type="catalytic activity">
    <reaction evidence="7">
        <text>L-threonyl-[protein] + ATP = O-phospho-L-threonyl-[protein] + ADP + H(+)</text>
        <dbReference type="Rhea" id="RHEA:46608"/>
        <dbReference type="Rhea" id="RHEA-COMP:11060"/>
        <dbReference type="Rhea" id="RHEA-COMP:11605"/>
        <dbReference type="ChEBI" id="CHEBI:15378"/>
        <dbReference type="ChEBI" id="CHEBI:30013"/>
        <dbReference type="ChEBI" id="CHEBI:30616"/>
        <dbReference type="ChEBI" id="CHEBI:61977"/>
        <dbReference type="ChEBI" id="CHEBI:456216"/>
        <dbReference type="EC" id="2.7.11.1"/>
    </reaction>
</comment>
<dbReference type="GO" id="GO:0005524">
    <property type="term" value="F:ATP binding"/>
    <property type="evidence" value="ECO:0007669"/>
    <property type="project" value="UniProtKB-UniRule"/>
</dbReference>
<feature type="binding site" evidence="9">
    <location>
        <position position="101"/>
    </location>
    <ligand>
        <name>ATP</name>
        <dbReference type="ChEBI" id="CHEBI:30616"/>
    </ligand>
</feature>
<dbReference type="PROSITE" id="PS50011">
    <property type="entry name" value="PROTEIN_KINASE_DOM"/>
    <property type="match status" value="1"/>
</dbReference>
<evidence type="ECO:0000256" key="11">
    <source>
        <dbReference type="SAM" id="MobiDB-lite"/>
    </source>
</evidence>
<keyword evidence="6 9" id="KW-0067">ATP-binding</keyword>
<dbReference type="STRING" id="1664694.A0A0N0NM27"/>
<dbReference type="RefSeq" id="XP_017999682.1">
    <property type="nucleotide sequence ID" value="XM_018143296.1"/>
</dbReference>
<evidence type="ECO:0000256" key="5">
    <source>
        <dbReference type="ARBA" id="ARBA00022777"/>
    </source>
</evidence>
<dbReference type="VEuPathDB" id="FungiDB:AB675_3262"/>
<accession>A0A0N0NM27</accession>
<evidence type="ECO:0000256" key="2">
    <source>
        <dbReference type="ARBA" id="ARBA00022527"/>
    </source>
</evidence>
<dbReference type="GO" id="GO:0004674">
    <property type="term" value="F:protein serine/threonine kinase activity"/>
    <property type="evidence" value="ECO:0007669"/>
    <property type="project" value="UniProtKB-KW"/>
</dbReference>
<evidence type="ECO:0000256" key="8">
    <source>
        <dbReference type="ARBA" id="ARBA00048679"/>
    </source>
</evidence>
<dbReference type="InterPro" id="IPR051334">
    <property type="entry name" value="SRPK"/>
</dbReference>
<proteinExistence type="predicted"/>
<dbReference type="GO" id="GO:0050684">
    <property type="term" value="P:regulation of mRNA processing"/>
    <property type="evidence" value="ECO:0007669"/>
    <property type="project" value="TreeGrafter"/>
</dbReference>
<dbReference type="InterPro" id="IPR011009">
    <property type="entry name" value="Kinase-like_dom_sf"/>
</dbReference>
<feature type="coiled-coil region" evidence="10">
    <location>
        <begin position="462"/>
        <end position="489"/>
    </location>
</feature>
<evidence type="ECO:0000256" key="7">
    <source>
        <dbReference type="ARBA" id="ARBA00047899"/>
    </source>
</evidence>
<dbReference type="EC" id="2.7.11.1" evidence="1"/>
<keyword evidence="3" id="KW-0808">Transferase</keyword>
<dbReference type="PANTHER" id="PTHR47634">
    <property type="entry name" value="PROTEIN KINASE DOMAIN-CONTAINING PROTEIN-RELATED"/>
    <property type="match status" value="1"/>
</dbReference>
<evidence type="ECO:0000256" key="10">
    <source>
        <dbReference type="SAM" id="Coils"/>
    </source>
</evidence>
<evidence type="ECO:0000313" key="13">
    <source>
        <dbReference type="EMBL" id="KPI39719.1"/>
    </source>
</evidence>
<dbReference type="InterPro" id="IPR017441">
    <property type="entry name" value="Protein_kinase_ATP_BS"/>
</dbReference>
<keyword evidence="14" id="KW-1185">Reference proteome</keyword>
<feature type="region of interest" description="Disordered" evidence="11">
    <location>
        <begin position="1"/>
        <end position="32"/>
    </location>
</feature>
<dbReference type="GO" id="GO:0000245">
    <property type="term" value="P:spliceosomal complex assembly"/>
    <property type="evidence" value="ECO:0007669"/>
    <property type="project" value="TreeGrafter"/>
</dbReference>
<name>A0A0N0NM27_9EURO</name>
<evidence type="ECO:0000256" key="6">
    <source>
        <dbReference type="ARBA" id="ARBA00022840"/>
    </source>
</evidence>
<dbReference type="PANTHER" id="PTHR47634:SF9">
    <property type="entry name" value="PROTEIN KINASE DOMAIN-CONTAINING PROTEIN-RELATED"/>
    <property type="match status" value="1"/>
</dbReference>
<evidence type="ECO:0000256" key="9">
    <source>
        <dbReference type="PROSITE-ProRule" id="PRU10141"/>
    </source>
</evidence>
<reference evidence="13 14" key="1">
    <citation type="submission" date="2015-06" db="EMBL/GenBank/DDBJ databases">
        <title>Draft genome of the ant-associated black yeast Phialophora attae CBS 131958.</title>
        <authorList>
            <person name="Moreno L.F."/>
            <person name="Stielow B.J."/>
            <person name="de Hoog S."/>
            <person name="Vicente V.A."/>
            <person name="Weiss V.A."/>
            <person name="de Vries M."/>
            <person name="Cruz L.M."/>
            <person name="Souza E.M."/>
        </authorList>
    </citation>
    <scope>NUCLEOTIDE SEQUENCE [LARGE SCALE GENOMIC DNA]</scope>
    <source>
        <strain evidence="13 14">CBS 131958</strain>
    </source>
</reference>
<dbReference type="Gene3D" id="3.30.200.20">
    <property type="entry name" value="Phosphorylase Kinase, domain 1"/>
    <property type="match status" value="1"/>
</dbReference>
<dbReference type="Gene3D" id="1.10.510.10">
    <property type="entry name" value="Transferase(Phosphotransferase) domain 1"/>
    <property type="match status" value="2"/>
</dbReference>
<evidence type="ECO:0000256" key="3">
    <source>
        <dbReference type="ARBA" id="ARBA00022679"/>
    </source>
</evidence>
<dbReference type="EMBL" id="LFJN01000014">
    <property type="protein sequence ID" value="KPI39719.1"/>
    <property type="molecule type" value="Genomic_DNA"/>
</dbReference>
<evidence type="ECO:0000256" key="1">
    <source>
        <dbReference type="ARBA" id="ARBA00012513"/>
    </source>
</evidence>
<comment type="catalytic activity">
    <reaction evidence="8">
        <text>L-seryl-[protein] + ATP = O-phospho-L-seryl-[protein] + ADP + H(+)</text>
        <dbReference type="Rhea" id="RHEA:17989"/>
        <dbReference type="Rhea" id="RHEA-COMP:9863"/>
        <dbReference type="Rhea" id="RHEA-COMP:11604"/>
        <dbReference type="ChEBI" id="CHEBI:15378"/>
        <dbReference type="ChEBI" id="CHEBI:29999"/>
        <dbReference type="ChEBI" id="CHEBI:30616"/>
        <dbReference type="ChEBI" id="CHEBI:83421"/>
        <dbReference type="ChEBI" id="CHEBI:456216"/>
        <dbReference type="EC" id="2.7.11.1"/>
    </reaction>
</comment>
<sequence>MSADSNSAAAAAPPSAPDCAAEDEPEIANNDGTIEEYYSKYVPAPDGIEDMEVYTPGGFHPIHLNDTFQNRYTVIHKLGAGGSATVWLARDSQDERYVALKVVSASMSGFAETEVATHKRLRASIGESALGGFVVPLLDDFWIEGPNGRHMCLVQSVCGPSLNTFRQFRLMKIRPDLISGLCMQLVQSLAQLHEAGLVYGDLSGGNVAFALKNLDHLSVEEVLETLGQPESYPVRVARKSDTDWAAKHGPHTVYDSIEFTVGASLDLLIPEVKLIDLGGSYFLPREFEEDGAAFTESYADPSSLGFNDAADQASDIWALACILFEMRSATIFVENIGAGVFSQVLDRIGPLPKEWQDDAENAEVAAHVEESNPVNASREASAQPQSKRQSFMLAVNKITGFTKLKQLCNAVLSWVVRKPSAKTKEQTRSDMVYMWDSRGDDKTLHGQIRNIGNWHPWHKLTIEQRRARLEDYNAVLEDKEDTSDKALDRGPPGHAALSDEEAADFEDLLRKMFTWERSERITIGNVLKHPWFNKKYLVEESGPWLQYYYYGCGYSAFGVRYI</sequence>
<dbReference type="PROSITE" id="PS00107">
    <property type="entry name" value="PROTEIN_KINASE_ATP"/>
    <property type="match status" value="1"/>
</dbReference>
<evidence type="ECO:0000259" key="12">
    <source>
        <dbReference type="PROSITE" id="PS50011"/>
    </source>
</evidence>
<organism evidence="13 14">
    <name type="scientific">Cyphellophora attinorum</name>
    <dbReference type="NCBI Taxonomy" id="1664694"/>
    <lineage>
        <taxon>Eukaryota</taxon>
        <taxon>Fungi</taxon>
        <taxon>Dikarya</taxon>
        <taxon>Ascomycota</taxon>
        <taxon>Pezizomycotina</taxon>
        <taxon>Eurotiomycetes</taxon>
        <taxon>Chaetothyriomycetidae</taxon>
        <taxon>Chaetothyriales</taxon>
        <taxon>Cyphellophoraceae</taxon>
        <taxon>Cyphellophora</taxon>
    </lineage>
</organism>
<gene>
    <name evidence="13" type="ORF">AB675_3262</name>
</gene>
<dbReference type="InterPro" id="IPR000719">
    <property type="entry name" value="Prot_kinase_dom"/>
</dbReference>
<evidence type="ECO:0000256" key="4">
    <source>
        <dbReference type="ARBA" id="ARBA00022741"/>
    </source>
</evidence>
<comment type="caution">
    <text evidence="13">The sequence shown here is derived from an EMBL/GenBank/DDBJ whole genome shotgun (WGS) entry which is preliminary data.</text>
</comment>
<dbReference type="OrthoDB" id="5979581at2759"/>